<comment type="similarity">
    <text evidence="10">Belongs to the NadD family.</text>
</comment>
<dbReference type="GO" id="GO:0005524">
    <property type="term" value="F:ATP binding"/>
    <property type="evidence" value="ECO:0007669"/>
    <property type="project" value="UniProtKB-KW"/>
</dbReference>
<comment type="caution">
    <text evidence="12">The sequence shown here is derived from an EMBL/GenBank/DDBJ whole genome shotgun (WGS) entry which is preliminary data.</text>
</comment>
<evidence type="ECO:0000256" key="7">
    <source>
        <dbReference type="ARBA" id="ARBA00022840"/>
    </source>
</evidence>
<keyword evidence="5 10" id="KW-0548">Nucleotidyltransferase</keyword>
<dbReference type="PANTHER" id="PTHR39321">
    <property type="entry name" value="NICOTINATE-NUCLEOTIDE ADENYLYLTRANSFERASE-RELATED"/>
    <property type="match status" value="1"/>
</dbReference>
<keyword evidence="3 10" id="KW-0662">Pyridine nucleotide biosynthesis</keyword>
<dbReference type="NCBIfam" id="TIGR00482">
    <property type="entry name" value="nicotinate (nicotinamide) nucleotide adenylyltransferase"/>
    <property type="match status" value="1"/>
</dbReference>
<dbReference type="UniPathway" id="UPA00253">
    <property type="reaction ID" value="UER00332"/>
</dbReference>
<evidence type="ECO:0000256" key="6">
    <source>
        <dbReference type="ARBA" id="ARBA00022741"/>
    </source>
</evidence>
<accession>A0A1E5L3G1</accession>
<feature type="domain" description="Cytidyltransferase-like" evidence="11">
    <location>
        <begin position="13"/>
        <end position="177"/>
    </location>
</feature>
<evidence type="ECO:0000256" key="4">
    <source>
        <dbReference type="ARBA" id="ARBA00022679"/>
    </source>
</evidence>
<comment type="function">
    <text evidence="1 10">Catalyzes the reversible adenylation of nicotinate mononucleotide (NaMN) to nicotinic acid adenine dinucleotide (NaAD).</text>
</comment>
<dbReference type="InterPro" id="IPR005248">
    <property type="entry name" value="NadD/NMNAT"/>
</dbReference>
<evidence type="ECO:0000259" key="11">
    <source>
        <dbReference type="Pfam" id="PF01467"/>
    </source>
</evidence>
<dbReference type="InterPro" id="IPR014729">
    <property type="entry name" value="Rossmann-like_a/b/a_fold"/>
</dbReference>
<evidence type="ECO:0000313" key="12">
    <source>
        <dbReference type="EMBL" id="OEH84678.1"/>
    </source>
</evidence>
<dbReference type="Gene3D" id="3.40.50.620">
    <property type="entry name" value="HUPs"/>
    <property type="match status" value="1"/>
</dbReference>
<evidence type="ECO:0000256" key="3">
    <source>
        <dbReference type="ARBA" id="ARBA00022642"/>
    </source>
</evidence>
<evidence type="ECO:0000256" key="9">
    <source>
        <dbReference type="ARBA" id="ARBA00048721"/>
    </source>
</evidence>
<dbReference type="NCBIfam" id="NF000840">
    <property type="entry name" value="PRK00071.1-3"/>
    <property type="match status" value="1"/>
</dbReference>
<dbReference type="CDD" id="cd02165">
    <property type="entry name" value="NMNAT"/>
    <property type="match status" value="1"/>
</dbReference>
<dbReference type="EC" id="2.7.7.18" evidence="10"/>
<dbReference type="HAMAP" id="MF_00244">
    <property type="entry name" value="NaMN_adenylyltr"/>
    <property type="match status" value="1"/>
</dbReference>
<dbReference type="GO" id="GO:0009435">
    <property type="term" value="P:NAD+ biosynthetic process"/>
    <property type="evidence" value="ECO:0007669"/>
    <property type="project" value="UniProtKB-UniRule"/>
</dbReference>
<dbReference type="STRING" id="1390249.BHU72_09160"/>
<proteinExistence type="inferred from homology"/>
<evidence type="ECO:0000256" key="1">
    <source>
        <dbReference type="ARBA" id="ARBA00002324"/>
    </source>
</evidence>
<dbReference type="PANTHER" id="PTHR39321:SF3">
    <property type="entry name" value="PHOSPHOPANTETHEINE ADENYLYLTRANSFERASE"/>
    <property type="match status" value="1"/>
</dbReference>
<dbReference type="SUPFAM" id="SSF52374">
    <property type="entry name" value="Nucleotidylyl transferase"/>
    <property type="match status" value="1"/>
</dbReference>
<keyword evidence="6 10" id="KW-0547">Nucleotide-binding</keyword>
<dbReference type="AlphaFoldDB" id="A0A1E5L3G1"/>
<dbReference type="EMBL" id="MJAT01000037">
    <property type="protein sequence ID" value="OEH84678.1"/>
    <property type="molecule type" value="Genomic_DNA"/>
</dbReference>
<dbReference type="Proteomes" id="UP000095255">
    <property type="component" value="Unassembled WGS sequence"/>
</dbReference>
<evidence type="ECO:0000313" key="13">
    <source>
        <dbReference type="Proteomes" id="UP000095255"/>
    </source>
</evidence>
<keyword evidence="7 10" id="KW-0067">ATP-binding</keyword>
<dbReference type="InterPro" id="IPR004821">
    <property type="entry name" value="Cyt_trans-like"/>
</dbReference>
<sequence>MVQLFTQKQKIGIYGGTFDPIHMGHLISADCIRDELCLDQVIFVPAKVPPHKRSKNITDGHHRYQMIKLSIENNPHYQVSNFELDSPYEISFTWYTVQYFRNQYPDAQLFLLLGADTVLDLPNWAFIREICQECTLVGFQRAGEVKLESETQYLDCQNIQIINTPSVDISATMIRDRITNNQSVSYMVNNRVLEYIKEHTLYGKMETMDRRG</sequence>
<reference evidence="12 13" key="1">
    <citation type="submission" date="2016-09" db="EMBL/GenBank/DDBJ databases">
        <title>Desulfuribacillus arsenicus sp. nov., an obligately anaerobic, dissimilatory arsenic- and antimonate-reducing bacterium isolated from anoxic sediments.</title>
        <authorList>
            <person name="Abin C.A."/>
            <person name="Hollibaugh J.T."/>
        </authorList>
    </citation>
    <scope>NUCLEOTIDE SEQUENCE [LARGE SCALE GENOMIC DNA]</scope>
    <source>
        <strain evidence="12 13">MLFW-2</strain>
    </source>
</reference>
<evidence type="ECO:0000256" key="5">
    <source>
        <dbReference type="ARBA" id="ARBA00022695"/>
    </source>
</evidence>
<dbReference type="GO" id="GO:0004515">
    <property type="term" value="F:nicotinate-nucleotide adenylyltransferase activity"/>
    <property type="evidence" value="ECO:0007669"/>
    <property type="project" value="UniProtKB-UniRule"/>
</dbReference>
<name>A0A1E5L3G1_9FIRM</name>
<dbReference type="Pfam" id="PF01467">
    <property type="entry name" value="CTP_transf_like"/>
    <property type="match status" value="1"/>
</dbReference>
<dbReference type="NCBIfam" id="TIGR00125">
    <property type="entry name" value="cyt_tran_rel"/>
    <property type="match status" value="1"/>
</dbReference>
<evidence type="ECO:0000256" key="10">
    <source>
        <dbReference type="HAMAP-Rule" id="MF_00244"/>
    </source>
</evidence>
<keyword evidence="4 10" id="KW-0808">Transferase</keyword>
<evidence type="ECO:0000256" key="2">
    <source>
        <dbReference type="ARBA" id="ARBA00005019"/>
    </source>
</evidence>
<organism evidence="12 13">
    <name type="scientific">Desulfuribacillus stibiiarsenatis</name>
    <dbReference type="NCBI Taxonomy" id="1390249"/>
    <lineage>
        <taxon>Bacteria</taxon>
        <taxon>Bacillati</taxon>
        <taxon>Bacillota</taxon>
        <taxon>Desulfuribacillia</taxon>
        <taxon>Desulfuribacillales</taxon>
        <taxon>Desulfuribacillaceae</taxon>
        <taxon>Desulfuribacillus</taxon>
    </lineage>
</organism>
<comment type="pathway">
    <text evidence="2 10">Cofactor biosynthesis; NAD(+) biosynthesis; deamido-NAD(+) from nicotinate D-ribonucleotide: step 1/1.</text>
</comment>
<comment type="catalytic activity">
    <reaction evidence="9 10">
        <text>nicotinate beta-D-ribonucleotide + ATP + H(+) = deamido-NAD(+) + diphosphate</text>
        <dbReference type="Rhea" id="RHEA:22860"/>
        <dbReference type="ChEBI" id="CHEBI:15378"/>
        <dbReference type="ChEBI" id="CHEBI:30616"/>
        <dbReference type="ChEBI" id="CHEBI:33019"/>
        <dbReference type="ChEBI" id="CHEBI:57502"/>
        <dbReference type="ChEBI" id="CHEBI:58437"/>
        <dbReference type="EC" id="2.7.7.18"/>
    </reaction>
</comment>
<protein>
    <recommendedName>
        <fullName evidence="10">Probable nicotinate-nucleotide adenylyltransferase</fullName>
        <ecNumber evidence="10">2.7.7.18</ecNumber>
    </recommendedName>
    <alternativeName>
        <fullName evidence="10">Deamido-NAD(+) diphosphorylase</fullName>
    </alternativeName>
    <alternativeName>
        <fullName evidence="10">Deamido-NAD(+) pyrophosphorylase</fullName>
    </alternativeName>
    <alternativeName>
        <fullName evidence="10">Nicotinate mononucleotide adenylyltransferase</fullName>
        <shortName evidence="10">NaMN adenylyltransferase</shortName>
    </alternativeName>
</protein>
<keyword evidence="13" id="KW-1185">Reference proteome</keyword>
<keyword evidence="8 10" id="KW-0520">NAD</keyword>
<evidence type="ECO:0000256" key="8">
    <source>
        <dbReference type="ARBA" id="ARBA00023027"/>
    </source>
</evidence>
<gene>
    <name evidence="10" type="primary">nadD</name>
    <name evidence="12" type="ORF">BHU72_09160</name>
</gene>